<keyword evidence="4" id="KW-1185">Reference proteome</keyword>
<dbReference type="EMBL" id="JALZ01000001">
    <property type="protein sequence ID" value="ETX16714.1"/>
    <property type="molecule type" value="Genomic_DNA"/>
</dbReference>
<protein>
    <recommendedName>
        <fullName evidence="5">PEP-CTERM protein-sorting domain-containing protein</fullName>
    </recommendedName>
</protein>
<keyword evidence="1" id="KW-0812">Transmembrane</keyword>
<keyword evidence="2" id="KW-0732">Signal</keyword>
<name>X7EKT9_9RHOB</name>
<gene>
    <name evidence="3" type="ORF">OCH239_01145</name>
</gene>
<dbReference type="InterPro" id="IPR022472">
    <property type="entry name" value="VPLPA-CTERM"/>
</dbReference>
<evidence type="ECO:0000313" key="3">
    <source>
        <dbReference type="EMBL" id="ETX16714.1"/>
    </source>
</evidence>
<proteinExistence type="predicted"/>
<feature type="transmembrane region" description="Helical" evidence="1">
    <location>
        <begin position="154"/>
        <end position="173"/>
    </location>
</feature>
<evidence type="ECO:0000256" key="2">
    <source>
        <dbReference type="SAM" id="SignalP"/>
    </source>
</evidence>
<dbReference type="Proteomes" id="UP000022447">
    <property type="component" value="Unassembled WGS sequence"/>
</dbReference>
<organism evidence="3 4">
    <name type="scientific">Roseivivax halodurans JCM 10272</name>
    <dbReference type="NCBI Taxonomy" id="1449350"/>
    <lineage>
        <taxon>Bacteria</taxon>
        <taxon>Pseudomonadati</taxon>
        <taxon>Pseudomonadota</taxon>
        <taxon>Alphaproteobacteria</taxon>
        <taxon>Rhodobacterales</taxon>
        <taxon>Roseobacteraceae</taxon>
        <taxon>Roseivivax</taxon>
    </lineage>
</organism>
<evidence type="ECO:0008006" key="5">
    <source>
        <dbReference type="Google" id="ProtNLM"/>
    </source>
</evidence>
<evidence type="ECO:0000313" key="4">
    <source>
        <dbReference type="Proteomes" id="UP000022447"/>
    </source>
</evidence>
<reference evidence="3 4" key="1">
    <citation type="submission" date="2014-01" db="EMBL/GenBank/DDBJ databases">
        <title>Roseivivax halodurans JCM 10272 Genome Sequencing.</title>
        <authorList>
            <person name="Lai Q."/>
            <person name="Li G."/>
            <person name="Shao Z."/>
        </authorList>
    </citation>
    <scope>NUCLEOTIDE SEQUENCE [LARGE SCALE GENOMIC DNA]</scope>
    <source>
        <strain evidence="3 4">JCM 10272</strain>
    </source>
</reference>
<sequence length="179" mass="18067">MRFKARIVGGVLGLSAAFCGSLAGAATVNSCATGSGLACLVDKDQFGSGNSGNDKEESVELALAAALSLASIDLKLLGKSDAGYGPAVSGTSGSWTTPSAVAYFTVKSANSYVIYAANNALTGSWSTMGINNKKGEQRDVSHISYWSTSDVSPVPVPAAGFLLIGALGGLAALRRRKAA</sequence>
<comment type="caution">
    <text evidence="3">The sequence shown here is derived from an EMBL/GenBank/DDBJ whole genome shotgun (WGS) entry which is preliminary data.</text>
</comment>
<keyword evidence="1" id="KW-0472">Membrane</keyword>
<dbReference type="AlphaFoldDB" id="X7EKT9"/>
<dbReference type="NCBIfam" id="TIGR03370">
    <property type="entry name" value="VPLPA-CTERM"/>
    <property type="match status" value="1"/>
</dbReference>
<dbReference type="RefSeq" id="WP_037257430.1">
    <property type="nucleotide sequence ID" value="NZ_JALZ01000001.1"/>
</dbReference>
<feature type="chain" id="PRO_5004977989" description="PEP-CTERM protein-sorting domain-containing protein" evidence="2">
    <location>
        <begin position="26"/>
        <end position="179"/>
    </location>
</feature>
<feature type="signal peptide" evidence="2">
    <location>
        <begin position="1"/>
        <end position="25"/>
    </location>
</feature>
<keyword evidence="1" id="KW-1133">Transmembrane helix</keyword>
<evidence type="ECO:0000256" key="1">
    <source>
        <dbReference type="SAM" id="Phobius"/>
    </source>
</evidence>
<accession>X7EKT9</accession>